<evidence type="ECO:0008006" key="4">
    <source>
        <dbReference type="Google" id="ProtNLM"/>
    </source>
</evidence>
<protein>
    <recommendedName>
        <fullName evidence="4">CST complex subunit Stn1 N-terminal domain-containing protein</fullName>
    </recommendedName>
</protein>
<reference evidence="2 3" key="1">
    <citation type="journal article" date="2019" name="Fungal Biol. Biotechnol.">
        <title>Draft genome sequence of fastidious pathogen Ceratobasidium theobromae, which causes vascular-streak dieback in Theobroma cacao.</title>
        <authorList>
            <person name="Ali S.S."/>
            <person name="Asman A."/>
            <person name="Shao J."/>
            <person name="Firmansyah A.P."/>
            <person name="Susilo A.W."/>
            <person name="Rosmana A."/>
            <person name="McMahon P."/>
            <person name="Junaid M."/>
            <person name="Guest D."/>
            <person name="Kheng T.Y."/>
            <person name="Meinhardt L.W."/>
            <person name="Bailey B.A."/>
        </authorList>
    </citation>
    <scope>NUCLEOTIDE SEQUENCE [LARGE SCALE GENOMIC DNA]</scope>
    <source>
        <strain evidence="2 3">CT2</strain>
    </source>
</reference>
<keyword evidence="3" id="KW-1185">Reference proteome</keyword>
<feature type="region of interest" description="Disordered" evidence="1">
    <location>
        <begin position="166"/>
        <end position="224"/>
    </location>
</feature>
<evidence type="ECO:0000256" key="1">
    <source>
        <dbReference type="SAM" id="MobiDB-lite"/>
    </source>
</evidence>
<dbReference type="EMBL" id="SSOP01000067">
    <property type="protein sequence ID" value="KAB5592350.1"/>
    <property type="molecule type" value="Genomic_DNA"/>
</dbReference>
<evidence type="ECO:0000313" key="3">
    <source>
        <dbReference type="Proteomes" id="UP000383932"/>
    </source>
</evidence>
<name>A0A5N5QKT0_9AGAM</name>
<sequence length="666" mass="73140">MSANQETLALEGAHTADQIRSYVLRSDAIVACCVLDVHVIQQALKDIEAYWLGNVPCRNVRLVGILISVAEYESRSIYSIDDGTASINCIHKRSVRLSSEHVVGESSFHHSRGYNPGDTVSVVGKIETYKGSVHQASAESCSSPDAESRHLLNVLEQHRTVYSQPFVIPPLPAPATPRKHGRPNSQLDCPSMASTPTTASHSSPISSPQKKDSTRLRHPSRLRSKDLNENVFRMYLSYVAISTLSVPEPAPKDIPPDSVSDSVENSTPKISRTLISANVSDKTPRRPSRPLADPFGSPTPRKSVAQPLVIADASSTPTLGVTLSYLRRVRVLAELAMRVVDQAAHERDKVLRHAERNARSKYEALQSLSSEHQPPRSTGTRSISPGLASSSHHHHKSSRPSQVITSSKRSEGGPDTGVKSSHPRHSMTTDKHNTSRSSRVSSASHKSSSRAKSQPAFPPEETTRRAAYHAMQSKLHAEDKQKRATRTKRLFESALRTLVKEGELIVYDGPRRQIPASDKTAGRSMFTLSGIWPDVTNTTTSSGVSYSVVSSISSGPSCFDLGISEDNDEALSDPSDSEDAYIPVTPQTLRPVMLSALRRTLMRHRGGVDLDTWMRTLRGDGQWAQVSDLVVKETLEVLRQEEWVAKVGGGRWDFTRGSWARSLKFN</sequence>
<organism evidence="2 3">
    <name type="scientific">Ceratobasidium theobromae</name>
    <dbReference type="NCBI Taxonomy" id="1582974"/>
    <lineage>
        <taxon>Eukaryota</taxon>
        <taxon>Fungi</taxon>
        <taxon>Dikarya</taxon>
        <taxon>Basidiomycota</taxon>
        <taxon>Agaricomycotina</taxon>
        <taxon>Agaricomycetes</taxon>
        <taxon>Cantharellales</taxon>
        <taxon>Ceratobasidiaceae</taxon>
        <taxon>Ceratobasidium</taxon>
    </lineage>
</organism>
<feature type="compositionally biased region" description="Low complexity" evidence="1">
    <location>
        <begin position="435"/>
        <end position="453"/>
    </location>
</feature>
<feature type="region of interest" description="Disordered" evidence="1">
    <location>
        <begin position="246"/>
        <end position="302"/>
    </location>
</feature>
<dbReference type="OrthoDB" id="77828at2759"/>
<dbReference type="Gene3D" id="2.40.50.140">
    <property type="entry name" value="Nucleic acid-binding proteins"/>
    <property type="match status" value="1"/>
</dbReference>
<feature type="compositionally biased region" description="Polar residues" evidence="1">
    <location>
        <begin position="366"/>
        <end position="383"/>
    </location>
</feature>
<dbReference type="Proteomes" id="UP000383932">
    <property type="component" value="Unassembled WGS sequence"/>
</dbReference>
<gene>
    <name evidence="2" type="ORF">CTheo_4174</name>
</gene>
<dbReference type="AlphaFoldDB" id="A0A5N5QKT0"/>
<dbReference type="SUPFAM" id="SSF50249">
    <property type="entry name" value="Nucleic acid-binding proteins"/>
    <property type="match status" value="1"/>
</dbReference>
<dbReference type="InterPro" id="IPR012340">
    <property type="entry name" value="NA-bd_OB-fold"/>
</dbReference>
<evidence type="ECO:0000313" key="2">
    <source>
        <dbReference type="EMBL" id="KAB5592350.1"/>
    </source>
</evidence>
<comment type="caution">
    <text evidence="2">The sequence shown here is derived from an EMBL/GenBank/DDBJ whole genome shotgun (WGS) entry which is preliminary data.</text>
</comment>
<feature type="region of interest" description="Disordered" evidence="1">
    <location>
        <begin position="362"/>
        <end position="464"/>
    </location>
</feature>
<accession>A0A5N5QKT0</accession>
<feature type="compositionally biased region" description="Low complexity" evidence="1">
    <location>
        <begin position="190"/>
        <end position="208"/>
    </location>
</feature>
<proteinExistence type="predicted"/>
<feature type="compositionally biased region" description="Polar residues" evidence="1">
    <location>
        <begin position="259"/>
        <end position="281"/>
    </location>
</feature>